<feature type="transmembrane region" description="Helical" evidence="1">
    <location>
        <begin position="62"/>
        <end position="83"/>
    </location>
</feature>
<dbReference type="AlphaFoldDB" id="A0A7X6R0A3"/>
<protein>
    <submittedName>
        <fullName evidence="2">Permease</fullName>
    </submittedName>
</protein>
<feature type="transmembrane region" description="Helical" evidence="1">
    <location>
        <begin position="313"/>
        <end position="345"/>
    </location>
</feature>
<keyword evidence="1" id="KW-0472">Membrane</keyword>
<feature type="transmembrane region" description="Helical" evidence="1">
    <location>
        <begin position="193"/>
        <end position="216"/>
    </location>
</feature>
<feature type="transmembrane region" description="Helical" evidence="1">
    <location>
        <begin position="140"/>
        <end position="163"/>
    </location>
</feature>
<proteinExistence type="predicted"/>
<keyword evidence="3" id="KW-1185">Reference proteome</keyword>
<organism evidence="2 3">
    <name type="scientific">Cellulomonas denverensis</name>
    <dbReference type="NCBI Taxonomy" id="264297"/>
    <lineage>
        <taxon>Bacteria</taxon>
        <taxon>Bacillati</taxon>
        <taxon>Actinomycetota</taxon>
        <taxon>Actinomycetes</taxon>
        <taxon>Micrococcales</taxon>
        <taxon>Cellulomonadaceae</taxon>
        <taxon>Cellulomonas</taxon>
    </lineage>
</organism>
<evidence type="ECO:0000313" key="3">
    <source>
        <dbReference type="Proteomes" id="UP000581206"/>
    </source>
</evidence>
<dbReference type="Proteomes" id="UP000581206">
    <property type="component" value="Unassembled WGS sequence"/>
</dbReference>
<feature type="transmembrane region" description="Helical" evidence="1">
    <location>
        <begin position="447"/>
        <end position="466"/>
    </location>
</feature>
<dbReference type="RefSeq" id="WP_168631088.1">
    <property type="nucleotide sequence ID" value="NZ_BONL01000005.1"/>
</dbReference>
<name>A0A7X6R0A3_9CELL</name>
<evidence type="ECO:0000256" key="1">
    <source>
        <dbReference type="SAM" id="Phobius"/>
    </source>
</evidence>
<feature type="transmembrane region" description="Helical" evidence="1">
    <location>
        <begin position="89"/>
        <end position="105"/>
    </location>
</feature>
<evidence type="ECO:0000313" key="2">
    <source>
        <dbReference type="EMBL" id="NKY23962.1"/>
    </source>
</evidence>
<dbReference type="InterPro" id="IPR019733">
    <property type="entry name" value="Uncharacterised_YhfT"/>
</dbReference>
<accession>A0A7X6R0A3</accession>
<reference evidence="2 3" key="1">
    <citation type="submission" date="2020-04" db="EMBL/GenBank/DDBJ databases">
        <title>MicrobeNet Type strains.</title>
        <authorList>
            <person name="Nicholson A.C."/>
        </authorList>
    </citation>
    <scope>NUCLEOTIDE SEQUENCE [LARGE SCALE GENOMIC DNA]</scope>
    <source>
        <strain evidence="2 3">ATCC BAA-788</strain>
    </source>
</reference>
<gene>
    <name evidence="2" type="ORF">HGA03_14925</name>
</gene>
<feature type="transmembrane region" description="Helical" evidence="1">
    <location>
        <begin position="170"/>
        <end position="187"/>
    </location>
</feature>
<feature type="transmembrane region" description="Helical" evidence="1">
    <location>
        <begin position="405"/>
        <end position="435"/>
    </location>
</feature>
<dbReference type="Pfam" id="PF10797">
    <property type="entry name" value="YhfT"/>
    <property type="match status" value="1"/>
</dbReference>
<sequence>MSAVLAASAASGAINFQWWQSVVVMAVCAVGALLAQQALAVFNDGVRPFLLDFIQGRTTRPAMAAIAFGLSAGFIFGLGAPMALSTTVLNPWLIFLPVEILGLLAPRRWIAAIAGIAWGAVCSYGLAGATTLAGELPVDFLSALTAMSDPILWLFCLFPVLAIARQFGKAWGGIAFGAELVVVVFFVKAGEWWGWSIFAPSVAMAVGVVLLLVLAVRTDLRARAAQKAELLELARTSGQAAADEAVRARAESEAVVDELFGPNAARLRRHTPWFMVLGAGVAMVAASGIFGGGEATSFLIAQGDFTGAASMDLVRVLGFVPLIVTTALASGAYAMAGITIVYPVGYLLAGSGLPLGVTLALAAIAGAAIFGVEISAVSFIGKWLGRWPSIRDSSDHIRSGITESLGLAILVGSLMAANALGGGMAMLIVGGLYLVNEAMGRPVVRMAAGPAAVLVAGVLLNLLYWANLFTPVGG</sequence>
<feature type="transmembrane region" description="Helical" evidence="1">
    <location>
        <begin position="22"/>
        <end position="42"/>
    </location>
</feature>
<keyword evidence="1" id="KW-0812">Transmembrane</keyword>
<feature type="transmembrane region" description="Helical" evidence="1">
    <location>
        <begin position="273"/>
        <end position="293"/>
    </location>
</feature>
<feature type="transmembrane region" description="Helical" evidence="1">
    <location>
        <begin position="357"/>
        <end position="385"/>
    </location>
</feature>
<dbReference type="EMBL" id="JAAXOX010000010">
    <property type="protein sequence ID" value="NKY23962.1"/>
    <property type="molecule type" value="Genomic_DNA"/>
</dbReference>
<comment type="caution">
    <text evidence="2">The sequence shown here is derived from an EMBL/GenBank/DDBJ whole genome shotgun (WGS) entry which is preliminary data.</text>
</comment>
<keyword evidence="1" id="KW-1133">Transmembrane helix</keyword>
<feature type="transmembrane region" description="Helical" evidence="1">
    <location>
        <begin position="112"/>
        <end position="134"/>
    </location>
</feature>